<comment type="caution">
    <text evidence="3">The sequence shown here is derived from an EMBL/GenBank/DDBJ whole genome shotgun (WGS) entry which is preliminary data.</text>
</comment>
<sequence>MFVGHQFVGNLMSLFLLKDGTGGTTSGSGTTLLYIVFVCSMTLGTILMCFLQKRDAKGEETLPDSSVNFYSSIVSLSKSVIAPLFDLQQAFVCMERIYNFKAEYTKYIAEPALGESSVGGAMAVYGAFDAICSLAMGQLTSGLKSITLIVCVGAFIQLTVLLWLLLKYKFLLSVPLCSVTSVALGILYPLLMAAALGIGMEYSTQSLILCLGCSISMIWMSTRGNRVWMSGRSIGRDTAVPLPPAVAASAIGEEVAREVVRVVQDALARNEGDNGPHPQAY</sequence>
<proteinExistence type="inferred from homology"/>
<dbReference type="PANTHER" id="PTHR19444:SF13">
    <property type="entry name" value="PROTEIN UNC-93 HOMOLOG A"/>
    <property type="match status" value="1"/>
</dbReference>
<comment type="similarity">
    <text evidence="1">Belongs to the unc-93 family.</text>
</comment>
<accession>A0A7J7HT80</accession>
<keyword evidence="2" id="KW-0812">Transmembrane</keyword>
<dbReference type="EMBL" id="JACBKZ010000003">
    <property type="protein sequence ID" value="KAF5956053.1"/>
    <property type="molecule type" value="Genomic_DNA"/>
</dbReference>
<reference evidence="4" key="1">
    <citation type="journal article" date="2020" name="Nat. Commun.">
        <title>Genome assembly of wild tea tree DASZ reveals pedigree and selection history of tea varieties.</title>
        <authorList>
            <person name="Zhang W."/>
            <person name="Zhang Y."/>
            <person name="Qiu H."/>
            <person name="Guo Y."/>
            <person name="Wan H."/>
            <person name="Zhang X."/>
            <person name="Scossa F."/>
            <person name="Alseekh S."/>
            <person name="Zhang Q."/>
            <person name="Wang P."/>
            <person name="Xu L."/>
            <person name="Schmidt M.H."/>
            <person name="Jia X."/>
            <person name="Li D."/>
            <person name="Zhu A."/>
            <person name="Guo F."/>
            <person name="Chen W."/>
            <person name="Ni D."/>
            <person name="Usadel B."/>
            <person name="Fernie A.R."/>
            <person name="Wen W."/>
        </authorList>
    </citation>
    <scope>NUCLEOTIDE SEQUENCE [LARGE SCALE GENOMIC DNA]</scope>
    <source>
        <strain evidence="4">cv. G240</strain>
    </source>
</reference>
<gene>
    <name evidence="3" type="ORF">HYC85_008909</name>
</gene>
<evidence type="ECO:0000256" key="2">
    <source>
        <dbReference type="SAM" id="Phobius"/>
    </source>
</evidence>
<protein>
    <submittedName>
        <fullName evidence="3">Uncharacterized protein</fullName>
    </submittedName>
</protein>
<feature type="transmembrane region" description="Helical" evidence="2">
    <location>
        <begin position="173"/>
        <end position="196"/>
    </location>
</feature>
<dbReference type="InterPro" id="IPR051951">
    <property type="entry name" value="UNC-93_regulatory"/>
</dbReference>
<organism evidence="3 4">
    <name type="scientific">Camellia sinensis</name>
    <name type="common">Tea plant</name>
    <name type="synonym">Thea sinensis</name>
    <dbReference type="NCBI Taxonomy" id="4442"/>
    <lineage>
        <taxon>Eukaryota</taxon>
        <taxon>Viridiplantae</taxon>
        <taxon>Streptophyta</taxon>
        <taxon>Embryophyta</taxon>
        <taxon>Tracheophyta</taxon>
        <taxon>Spermatophyta</taxon>
        <taxon>Magnoliopsida</taxon>
        <taxon>eudicotyledons</taxon>
        <taxon>Gunneridae</taxon>
        <taxon>Pentapetalae</taxon>
        <taxon>asterids</taxon>
        <taxon>Ericales</taxon>
        <taxon>Theaceae</taxon>
        <taxon>Camellia</taxon>
    </lineage>
</organism>
<evidence type="ECO:0000256" key="1">
    <source>
        <dbReference type="ARBA" id="ARBA00009172"/>
    </source>
</evidence>
<feature type="transmembrane region" description="Helical" evidence="2">
    <location>
        <begin position="146"/>
        <end position="166"/>
    </location>
</feature>
<reference evidence="3 4" key="2">
    <citation type="submission" date="2020-07" db="EMBL/GenBank/DDBJ databases">
        <title>Genome assembly of wild tea tree DASZ reveals pedigree and selection history of tea varieties.</title>
        <authorList>
            <person name="Zhang W."/>
        </authorList>
    </citation>
    <scope>NUCLEOTIDE SEQUENCE [LARGE SCALE GENOMIC DNA]</scope>
    <source>
        <strain evidence="4">cv. G240</strain>
        <tissue evidence="3">Leaf</tissue>
    </source>
</reference>
<keyword evidence="2" id="KW-0472">Membrane</keyword>
<dbReference type="PANTHER" id="PTHR19444">
    <property type="entry name" value="UNC-93 RELATED"/>
    <property type="match status" value="1"/>
</dbReference>
<feature type="transmembrane region" description="Helical" evidence="2">
    <location>
        <begin position="32"/>
        <end position="51"/>
    </location>
</feature>
<keyword evidence="2" id="KW-1133">Transmembrane helix</keyword>
<evidence type="ECO:0000313" key="4">
    <source>
        <dbReference type="Proteomes" id="UP000593564"/>
    </source>
</evidence>
<name>A0A7J7HT80_CAMSI</name>
<feature type="transmembrane region" description="Helical" evidence="2">
    <location>
        <begin position="202"/>
        <end position="222"/>
    </location>
</feature>
<dbReference type="AlphaFoldDB" id="A0A7J7HT80"/>
<keyword evidence="4" id="KW-1185">Reference proteome</keyword>
<dbReference type="Proteomes" id="UP000593564">
    <property type="component" value="Unassembled WGS sequence"/>
</dbReference>
<evidence type="ECO:0000313" key="3">
    <source>
        <dbReference type="EMBL" id="KAF5956053.1"/>
    </source>
</evidence>